<evidence type="ECO:0000313" key="1">
    <source>
        <dbReference type="EMBL" id="CAA0821215.1"/>
    </source>
</evidence>
<reference evidence="1" key="1">
    <citation type="submission" date="2019-12" db="EMBL/GenBank/DDBJ databases">
        <authorList>
            <person name="Scholes J."/>
        </authorList>
    </citation>
    <scope>NUCLEOTIDE SEQUENCE</scope>
</reference>
<proteinExistence type="predicted"/>
<sequence>MIVMALQGGSNPLDSIFHSVHVVVSYPLESNFRKFAMDFKNCFDGVLKNSDFEQLNVKNKKTMSGQDSVFYGEDGENGSFRVSAVLGNYTEKCGNNEHDNFSFIRDWAGKLDSLCNNGEIRPKGLPIEHLKRLIFDQLGRFPMFKLGFQAHEFKTTGYEGYTSLDNHFEQTLCRGLWDKENVFGGFLTNLKFARVGGVPSSAVVEHVSSVKEIGEENAVDEENVGENELQKLAKGILSVPLSDFKPLREGHHEESKSVSVQDFLKYTEAEGRCSSLKS</sequence>
<keyword evidence="2" id="KW-1185">Reference proteome</keyword>
<dbReference type="Proteomes" id="UP001153555">
    <property type="component" value="Unassembled WGS sequence"/>
</dbReference>
<name>A0A9N7N648_STRHE</name>
<evidence type="ECO:0000313" key="2">
    <source>
        <dbReference type="Proteomes" id="UP001153555"/>
    </source>
</evidence>
<comment type="caution">
    <text evidence="1">The sequence shown here is derived from an EMBL/GenBank/DDBJ whole genome shotgun (WGS) entry which is preliminary data.</text>
</comment>
<organism evidence="1 2">
    <name type="scientific">Striga hermonthica</name>
    <name type="common">Purple witchweed</name>
    <name type="synonym">Buchnera hermonthica</name>
    <dbReference type="NCBI Taxonomy" id="68872"/>
    <lineage>
        <taxon>Eukaryota</taxon>
        <taxon>Viridiplantae</taxon>
        <taxon>Streptophyta</taxon>
        <taxon>Embryophyta</taxon>
        <taxon>Tracheophyta</taxon>
        <taxon>Spermatophyta</taxon>
        <taxon>Magnoliopsida</taxon>
        <taxon>eudicotyledons</taxon>
        <taxon>Gunneridae</taxon>
        <taxon>Pentapetalae</taxon>
        <taxon>asterids</taxon>
        <taxon>lamiids</taxon>
        <taxon>Lamiales</taxon>
        <taxon>Orobanchaceae</taxon>
        <taxon>Buchnereae</taxon>
        <taxon>Striga</taxon>
    </lineage>
</organism>
<gene>
    <name evidence="1" type="ORF">SHERM_19217</name>
</gene>
<dbReference type="EMBL" id="CACSLK010020742">
    <property type="protein sequence ID" value="CAA0821215.1"/>
    <property type="molecule type" value="Genomic_DNA"/>
</dbReference>
<protein>
    <submittedName>
        <fullName evidence="1">Mitochondrial substrate carrier family protein</fullName>
    </submittedName>
</protein>
<dbReference type="AlphaFoldDB" id="A0A9N7N648"/>
<dbReference type="OrthoDB" id="276989at2759"/>
<accession>A0A9N7N648</accession>